<comment type="subunit">
    <text evidence="10">Part of the signal recognition particle protein translocation system, which is composed of SRP and FtsY. SRP is a ribonucleoprotein composed of Ffh and a 4.5S RNA molecule.</text>
</comment>
<comment type="catalytic activity">
    <reaction evidence="9 10">
        <text>GTP + H2O = GDP + phosphate + H(+)</text>
        <dbReference type="Rhea" id="RHEA:19669"/>
        <dbReference type="ChEBI" id="CHEBI:15377"/>
        <dbReference type="ChEBI" id="CHEBI:15378"/>
        <dbReference type="ChEBI" id="CHEBI:37565"/>
        <dbReference type="ChEBI" id="CHEBI:43474"/>
        <dbReference type="ChEBI" id="CHEBI:58189"/>
        <dbReference type="EC" id="3.6.5.4"/>
    </reaction>
</comment>
<dbReference type="GO" id="GO:0005737">
    <property type="term" value="C:cytoplasm"/>
    <property type="evidence" value="ECO:0007669"/>
    <property type="project" value="UniProtKB-SubCell"/>
</dbReference>
<dbReference type="FunFam" id="3.40.50.300:FF:000053">
    <property type="entry name" value="Signal recognition particle receptor FtsY"/>
    <property type="match status" value="1"/>
</dbReference>
<keyword evidence="8 10" id="KW-0675">Receptor</keyword>
<keyword evidence="5 10" id="KW-0378">Hydrolase</keyword>
<dbReference type="GO" id="GO:0005886">
    <property type="term" value="C:plasma membrane"/>
    <property type="evidence" value="ECO:0007669"/>
    <property type="project" value="UniProtKB-SubCell"/>
</dbReference>
<evidence type="ECO:0000313" key="12">
    <source>
        <dbReference type="EMBL" id="PRD53186.1"/>
    </source>
</evidence>
<dbReference type="OrthoDB" id="9804720at2"/>
<dbReference type="SUPFAM" id="SSF52540">
    <property type="entry name" value="P-loop containing nucleoside triphosphate hydrolases"/>
    <property type="match status" value="1"/>
</dbReference>
<dbReference type="SMART" id="SM00382">
    <property type="entry name" value="AAA"/>
    <property type="match status" value="1"/>
</dbReference>
<feature type="binding site" evidence="10">
    <location>
        <begin position="287"/>
        <end position="294"/>
    </location>
    <ligand>
        <name>GTP</name>
        <dbReference type="ChEBI" id="CHEBI:37565"/>
    </ligand>
</feature>
<dbReference type="Pfam" id="PF00448">
    <property type="entry name" value="SRP54"/>
    <property type="match status" value="1"/>
</dbReference>
<dbReference type="SUPFAM" id="SSF47364">
    <property type="entry name" value="Domain of the SRP/SRP receptor G-proteins"/>
    <property type="match status" value="1"/>
</dbReference>
<dbReference type="EMBL" id="PVBT01000003">
    <property type="protein sequence ID" value="PRD53186.1"/>
    <property type="molecule type" value="Genomic_DNA"/>
</dbReference>
<dbReference type="Gene3D" id="1.20.120.140">
    <property type="entry name" value="Signal recognition particle SRP54, nucleotide-binding domain"/>
    <property type="match status" value="1"/>
</dbReference>
<dbReference type="GO" id="GO:0005525">
    <property type="term" value="F:GTP binding"/>
    <property type="evidence" value="ECO:0007669"/>
    <property type="project" value="UniProtKB-UniRule"/>
</dbReference>
<keyword evidence="3 10" id="KW-0963">Cytoplasm</keyword>
<reference evidence="12 13" key="1">
    <citation type="submission" date="2018-02" db="EMBL/GenBank/DDBJ databases">
        <title>The draft genome of Phyllobacterium myrsinacearum DSM5892.</title>
        <authorList>
            <person name="Li L."/>
            <person name="Liu L."/>
            <person name="Zhang X."/>
            <person name="Wang T."/>
        </authorList>
    </citation>
    <scope>NUCLEOTIDE SEQUENCE [LARGE SCALE GENOMIC DNA]</scope>
    <source>
        <strain evidence="12 13">DSM 5892</strain>
    </source>
</reference>
<dbReference type="AlphaFoldDB" id="A0A2S9JJA2"/>
<dbReference type="Proteomes" id="UP000238563">
    <property type="component" value="Unassembled WGS sequence"/>
</dbReference>
<feature type="domain" description="SRP54-type proteins GTP-binding" evidence="11">
    <location>
        <begin position="454"/>
        <end position="467"/>
    </location>
</feature>
<proteinExistence type="inferred from homology"/>
<dbReference type="GO" id="GO:0005047">
    <property type="term" value="F:signal recognition particle binding"/>
    <property type="evidence" value="ECO:0007669"/>
    <property type="project" value="TreeGrafter"/>
</dbReference>
<keyword evidence="2 10" id="KW-1003">Cell membrane</keyword>
<dbReference type="PANTHER" id="PTHR43134:SF1">
    <property type="entry name" value="SIGNAL RECOGNITION PARTICLE RECEPTOR SUBUNIT ALPHA"/>
    <property type="match status" value="1"/>
</dbReference>
<comment type="similarity">
    <text evidence="10">Belongs to the GTP-binding SRP family. FtsY subfamily.</text>
</comment>
<dbReference type="NCBIfam" id="TIGR00064">
    <property type="entry name" value="ftsY"/>
    <property type="match status" value="1"/>
</dbReference>
<dbReference type="RefSeq" id="WP_105734192.1">
    <property type="nucleotide sequence ID" value="NZ_PVBT01000003.1"/>
</dbReference>
<dbReference type="InterPro" id="IPR004390">
    <property type="entry name" value="SR_rcpt_FtsY"/>
</dbReference>
<comment type="function">
    <text evidence="10">Involved in targeting and insertion of nascent membrane proteins into the cytoplasmic membrane. Acts as a receptor for the complex formed by the signal recognition particle (SRP) and the ribosome-nascent chain (RNC). Interaction with SRP-RNC leads to the transfer of the RNC complex to the Sec translocase for insertion into the membrane, the hydrolysis of GTP by both Ffh and FtsY, and the dissociation of the SRP-FtsY complex into the individual components.</text>
</comment>
<accession>A0A2S9JJA2</accession>
<dbReference type="PANTHER" id="PTHR43134">
    <property type="entry name" value="SIGNAL RECOGNITION PARTICLE RECEPTOR SUBUNIT ALPHA"/>
    <property type="match status" value="1"/>
</dbReference>
<dbReference type="SMART" id="SM00962">
    <property type="entry name" value="SRP54"/>
    <property type="match status" value="1"/>
</dbReference>
<evidence type="ECO:0000256" key="8">
    <source>
        <dbReference type="ARBA" id="ARBA00023170"/>
    </source>
</evidence>
<dbReference type="SMART" id="SM00963">
    <property type="entry name" value="SRP54_N"/>
    <property type="match status" value="1"/>
</dbReference>
<name>A0A2S9JJA2_9HYPH</name>
<dbReference type="InterPro" id="IPR000897">
    <property type="entry name" value="SRP54_GTPase_dom"/>
</dbReference>
<evidence type="ECO:0000256" key="9">
    <source>
        <dbReference type="ARBA" id="ARBA00048027"/>
    </source>
</evidence>
<keyword evidence="7 10" id="KW-0472">Membrane</keyword>
<dbReference type="GO" id="GO:0006614">
    <property type="term" value="P:SRP-dependent cotranslational protein targeting to membrane"/>
    <property type="evidence" value="ECO:0007669"/>
    <property type="project" value="InterPro"/>
</dbReference>
<evidence type="ECO:0000256" key="1">
    <source>
        <dbReference type="ARBA" id="ARBA00004515"/>
    </source>
</evidence>
<gene>
    <name evidence="10" type="primary">ftsY</name>
    <name evidence="12" type="ORF">C5750_12380</name>
</gene>
<dbReference type="CDD" id="cd17874">
    <property type="entry name" value="FtsY"/>
    <property type="match status" value="1"/>
</dbReference>
<dbReference type="InterPro" id="IPR027417">
    <property type="entry name" value="P-loop_NTPase"/>
</dbReference>
<dbReference type="EC" id="3.6.5.4" evidence="10"/>
<dbReference type="PROSITE" id="PS00300">
    <property type="entry name" value="SRP54"/>
    <property type="match status" value="1"/>
</dbReference>
<evidence type="ECO:0000256" key="10">
    <source>
        <dbReference type="HAMAP-Rule" id="MF_00920"/>
    </source>
</evidence>
<feature type="binding site" evidence="10">
    <location>
        <begin position="433"/>
        <end position="436"/>
    </location>
    <ligand>
        <name>GTP</name>
        <dbReference type="ChEBI" id="CHEBI:37565"/>
    </ligand>
</feature>
<dbReference type="Gene3D" id="3.40.50.300">
    <property type="entry name" value="P-loop containing nucleotide triphosphate hydrolases"/>
    <property type="match status" value="1"/>
</dbReference>
<evidence type="ECO:0000259" key="11">
    <source>
        <dbReference type="PROSITE" id="PS00300"/>
    </source>
</evidence>
<evidence type="ECO:0000256" key="3">
    <source>
        <dbReference type="ARBA" id="ARBA00022490"/>
    </source>
</evidence>
<keyword evidence="6 10" id="KW-0342">GTP-binding</keyword>
<dbReference type="InterPro" id="IPR036225">
    <property type="entry name" value="SRP/SRP_N"/>
</dbReference>
<keyword evidence="4 10" id="KW-0547">Nucleotide-binding</keyword>
<dbReference type="HAMAP" id="MF_00920">
    <property type="entry name" value="FtsY"/>
    <property type="match status" value="1"/>
</dbReference>
<feature type="binding site" evidence="10">
    <location>
        <begin position="369"/>
        <end position="373"/>
    </location>
    <ligand>
        <name>GTP</name>
        <dbReference type="ChEBI" id="CHEBI:37565"/>
    </ligand>
</feature>
<dbReference type="InterPro" id="IPR003593">
    <property type="entry name" value="AAA+_ATPase"/>
</dbReference>
<evidence type="ECO:0000256" key="6">
    <source>
        <dbReference type="ARBA" id="ARBA00023134"/>
    </source>
</evidence>
<evidence type="ECO:0000256" key="5">
    <source>
        <dbReference type="ARBA" id="ARBA00022801"/>
    </source>
</evidence>
<keyword evidence="13" id="KW-1185">Reference proteome</keyword>
<comment type="caution">
    <text evidence="12">The sequence shown here is derived from an EMBL/GenBank/DDBJ whole genome shotgun (WGS) entry which is preliminary data.</text>
</comment>
<dbReference type="InterPro" id="IPR042101">
    <property type="entry name" value="SRP54_N_sf"/>
</dbReference>
<dbReference type="GO" id="GO:0003924">
    <property type="term" value="F:GTPase activity"/>
    <property type="evidence" value="ECO:0007669"/>
    <property type="project" value="UniProtKB-UniRule"/>
</dbReference>
<dbReference type="InterPro" id="IPR013822">
    <property type="entry name" value="Signal_recog_particl_SRP54_hlx"/>
</dbReference>
<organism evidence="12 13">
    <name type="scientific">Phyllobacterium myrsinacearum</name>
    <dbReference type="NCBI Taxonomy" id="28101"/>
    <lineage>
        <taxon>Bacteria</taxon>
        <taxon>Pseudomonadati</taxon>
        <taxon>Pseudomonadota</taxon>
        <taxon>Alphaproteobacteria</taxon>
        <taxon>Hyphomicrobiales</taxon>
        <taxon>Phyllobacteriaceae</taxon>
        <taxon>Phyllobacterium</taxon>
    </lineage>
</organism>
<evidence type="ECO:0000313" key="13">
    <source>
        <dbReference type="Proteomes" id="UP000238563"/>
    </source>
</evidence>
<protein>
    <recommendedName>
        <fullName evidence="10">Signal recognition particle receptor FtsY</fullName>
        <shortName evidence="10">SRP receptor</shortName>
        <ecNumber evidence="10">3.6.5.4</ecNumber>
    </recommendedName>
</protein>
<comment type="subcellular location">
    <subcellularLocation>
        <location evidence="1">Cell inner membrane</location>
        <topology evidence="1">Peripheral membrane protein</topology>
        <orientation evidence="1">Cytoplasmic side</orientation>
    </subcellularLocation>
    <subcellularLocation>
        <location evidence="10">Cell membrane</location>
        <topology evidence="10">Peripheral membrane protein</topology>
        <orientation evidence="10">Cytoplasmic side</orientation>
    </subcellularLocation>
    <subcellularLocation>
        <location evidence="10">Cytoplasm</location>
    </subcellularLocation>
</comment>
<sequence length="483" mass="51335">MALGFIKKIFSFGKKEVDEVPAEAPAPALEAPVHPTIEQVYEDTTAQEALPVPGEAEPVETKFVEPVPVAEPAPVAAEPEPEPVLAPIVPETILAEPEPVVPPVEEELPIPFNAAEEPFEQTLAEALTPPVHVPEPVIDVPAPVEPVAPAKPASSKVTVTRTVEEKKAEEQVSAEPEKRLTWFERLRKGLARSSQQLGDSIGGIFTRRKLDEDTLQDLEDVLIQADLGMETAIRITGSLSATRYGKDISSEEVRTIMATEIEKVLGPVAKPLELDLSHKPHVILVVGVNGTGKTTTIGKLAAKLTAGGLSVMLAAGDTFRAAAIEQLHIWGKRTGAPVVSSKLGADAAGLAYDAWKQAKEAGSDVLIIDTAGRLQNRTELMDELAKIVRVLGKNDPEAPHTVLQTLDATTGQNALNQVEIFKNIAGVNGLVMTKLDGTARGGILVAISAKHKLPVYFIGVGEQVDDLEPFAAKDFAKAIAGVA</sequence>
<evidence type="ECO:0000256" key="4">
    <source>
        <dbReference type="ARBA" id="ARBA00022741"/>
    </source>
</evidence>
<evidence type="ECO:0000256" key="7">
    <source>
        <dbReference type="ARBA" id="ARBA00023136"/>
    </source>
</evidence>
<evidence type="ECO:0000256" key="2">
    <source>
        <dbReference type="ARBA" id="ARBA00022475"/>
    </source>
</evidence>
<dbReference type="Pfam" id="PF02881">
    <property type="entry name" value="SRP54_N"/>
    <property type="match status" value="1"/>
</dbReference>